<evidence type="ECO:0000256" key="3">
    <source>
        <dbReference type="ARBA" id="ARBA00023125"/>
    </source>
</evidence>
<dbReference type="InterPro" id="IPR044946">
    <property type="entry name" value="Restrct_endonuc_typeI_TRD_sf"/>
</dbReference>
<dbReference type="InterPro" id="IPR000055">
    <property type="entry name" value="Restrct_endonuc_typeI_TRD"/>
</dbReference>
<dbReference type="EMBL" id="QQAY01000003">
    <property type="protein sequence ID" value="RDI44056.1"/>
    <property type="molecule type" value="Genomic_DNA"/>
</dbReference>
<dbReference type="InterPro" id="IPR051212">
    <property type="entry name" value="Type-I_RE_S_subunit"/>
</dbReference>
<keyword evidence="3" id="KW-0238">DNA-binding</keyword>
<feature type="domain" description="Type I restriction modification DNA specificity" evidence="5">
    <location>
        <begin position="258"/>
        <end position="384"/>
    </location>
</feature>
<evidence type="ECO:0000313" key="7">
    <source>
        <dbReference type="Proteomes" id="UP000255326"/>
    </source>
</evidence>
<comment type="caution">
    <text evidence="6">The sequence shown here is derived from an EMBL/GenBank/DDBJ whole genome shotgun (WGS) entry which is preliminary data.</text>
</comment>
<accession>A0A370GLC3</accession>
<evidence type="ECO:0000256" key="4">
    <source>
        <dbReference type="ARBA" id="ARBA00038652"/>
    </source>
</evidence>
<organism evidence="6 7">
    <name type="scientific">Falsibacillus pallidus</name>
    <dbReference type="NCBI Taxonomy" id="493781"/>
    <lineage>
        <taxon>Bacteria</taxon>
        <taxon>Bacillati</taxon>
        <taxon>Bacillota</taxon>
        <taxon>Bacilli</taxon>
        <taxon>Bacillales</taxon>
        <taxon>Bacillaceae</taxon>
        <taxon>Falsibacillus</taxon>
    </lineage>
</organism>
<dbReference type="OrthoDB" id="9795776at2"/>
<comment type="subunit">
    <text evidence="4">The methyltransferase is composed of M and S polypeptides.</text>
</comment>
<evidence type="ECO:0000256" key="1">
    <source>
        <dbReference type="ARBA" id="ARBA00010923"/>
    </source>
</evidence>
<proteinExistence type="inferred from homology"/>
<reference evidence="6 7" key="1">
    <citation type="submission" date="2018-07" db="EMBL/GenBank/DDBJ databases">
        <title>Genomic Encyclopedia of Type Strains, Phase IV (KMG-IV): sequencing the most valuable type-strain genomes for metagenomic binning, comparative biology and taxonomic classification.</title>
        <authorList>
            <person name="Goeker M."/>
        </authorList>
    </citation>
    <scope>NUCLEOTIDE SEQUENCE [LARGE SCALE GENOMIC DNA]</scope>
    <source>
        <strain evidence="6 7">DSM 25281</strain>
    </source>
</reference>
<name>A0A370GLC3_9BACI</name>
<comment type="similarity">
    <text evidence="1">Belongs to the type-I restriction system S methylase family.</text>
</comment>
<keyword evidence="2" id="KW-0680">Restriction system</keyword>
<sequence length="429" mass="50659">MNKYPSYIDSGKEWLREIPSHWGLSKVKYIGDYINGYAFKPTEWSDTGLKIIRIQNLTDRNANFNYYSGRKISDKYLIKKGDILLSWSASLGVHFWMQEEALLNQHIFKVIPNEKLVEKNFYYWLAKCFINEMEKDTHGSTMTHLTKDKFGSFEVPLPPLSEQSQIADFLKDQIEKIDNIILKQQQVIERMKEYRISLITEIITKGLQRNVPMKKSNVPWIGDIPEHWEIKKFKHKFYIKKEINQEKDPVVLSLTQKGLKIKDLTSNEGQHADNYSKYQRVELKDFVMNMMDLLTGWVDSSPYEGVTSPDYRVFVQKNKEECHDYYLYYFKICYLSKIFFGHGQGVSTLGRWRLQTDVFKNFPIMIPPIQEQFEIVKYIEEKTSNIDSLIDKIDGFIRNAEVYKKALIFEVVTGKIDVRNYKKSIMEVK</sequence>
<dbReference type="Proteomes" id="UP000255326">
    <property type="component" value="Unassembled WGS sequence"/>
</dbReference>
<dbReference type="PANTHER" id="PTHR43140:SF1">
    <property type="entry name" value="TYPE I RESTRICTION ENZYME ECOKI SPECIFICITY SUBUNIT"/>
    <property type="match status" value="1"/>
</dbReference>
<dbReference type="AlphaFoldDB" id="A0A370GLC3"/>
<dbReference type="CDD" id="cd17254">
    <property type="entry name" value="RMtype1_S_FclI-TRD1-CR1_like"/>
    <property type="match status" value="1"/>
</dbReference>
<protein>
    <submittedName>
        <fullName evidence="6">Type I restriction enzyme S subunit</fullName>
    </submittedName>
</protein>
<evidence type="ECO:0000259" key="5">
    <source>
        <dbReference type="Pfam" id="PF01420"/>
    </source>
</evidence>
<dbReference type="GO" id="GO:0009307">
    <property type="term" value="P:DNA restriction-modification system"/>
    <property type="evidence" value="ECO:0007669"/>
    <property type="project" value="UniProtKB-KW"/>
</dbReference>
<evidence type="ECO:0000313" key="6">
    <source>
        <dbReference type="EMBL" id="RDI44056.1"/>
    </source>
</evidence>
<dbReference type="Pfam" id="PF01420">
    <property type="entry name" value="Methylase_S"/>
    <property type="match status" value="2"/>
</dbReference>
<feature type="domain" description="Type I restriction modification DNA specificity" evidence="5">
    <location>
        <begin position="19"/>
        <end position="189"/>
    </location>
</feature>
<dbReference type="SUPFAM" id="SSF116734">
    <property type="entry name" value="DNA methylase specificity domain"/>
    <property type="match status" value="2"/>
</dbReference>
<gene>
    <name evidence="6" type="ORF">DFR59_103119</name>
</gene>
<dbReference type="GO" id="GO:0003677">
    <property type="term" value="F:DNA binding"/>
    <property type="evidence" value="ECO:0007669"/>
    <property type="project" value="UniProtKB-KW"/>
</dbReference>
<dbReference type="Gene3D" id="1.10.287.1120">
    <property type="entry name" value="Bipartite methylase S protein"/>
    <property type="match status" value="1"/>
</dbReference>
<dbReference type="PANTHER" id="PTHR43140">
    <property type="entry name" value="TYPE-1 RESTRICTION ENZYME ECOKI SPECIFICITY PROTEIN"/>
    <property type="match status" value="1"/>
</dbReference>
<keyword evidence="7" id="KW-1185">Reference proteome</keyword>
<evidence type="ECO:0000256" key="2">
    <source>
        <dbReference type="ARBA" id="ARBA00022747"/>
    </source>
</evidence>
<dbReference type="Gene3D" id="3.90.220.20">
    <property type="entry name" value="DNA methylase specificity domains"/>
    <property type="match status" value="2"/>
</dbReference>
<dbReference type="RefSeq" id="WP_114744947.1">
    <property type="nucleotide sequence ID" value="NZ_QQAY01000003.1"/>
</dbReference>